<dbReference type="EMBL" id="JAPQKO010000006">
    <property type="protein sequence ID" value="KAJ5155839.1"/>
    <property type="molecule type" value="Genomic_DNA"/>
</dbReference>
<dbReference type="AlphaFoldDB" id="A0A9W9HVP2"/>
<accession>A0A9W9HVP2</accession>
<dbReference type="GO" id="GO:0016491">
    <property type="term" value="F:oxidoreductase activity"/>
    <property type="evidence" value="ECO:0007669"/>
    <property type="project" value="UniProtKB-KW"/>
</dbReference>
<dbReference type="PANTHER" id="PTHR11709">
    <property type="entry name" value="MULTI-COPPER OXIDASE"/>
    <property type="match status" value="1"/>
</dbReference>
<comment type="caution">
    <text evidence="9">The sequence shown here is derived from an EMBL/GenBank/DDBJ whole genome shotgun (WGS) entry which is preliminary data.</text>
</comment>
<evidence type="ECO:0000256" key="4">
    <source>
        <dbReference type="ARBA" id="ARBA00023008"/>
    </source>
</evidence>
<feature type="region of interest" description="Disordered" evidence="5">
    <location>
        <begin position="171"/>
        <end position="190"/>
    </location>
</feature>
<gene>
    <name evidence="9" type="ORF">N7492_008642</name>
</gene>
<reference evidence="9" key="1">
    <citation type="submission" date="2022-11" db="EMBL/GenBank/DDBJ databases">
        <authorList>
            <person name="Petersen C."/>
        </authorList>
    </citation>
    <scope>NUCLEOTIDE SEQUENCE</scope>
    <source>
        <strain evidence="9">IBT 21917</strain>
    </source>
</reference>
<feature type="domain" description="Plastocyanin-like" evidence="7">
    <location>
        <begin position="400"/>
        <end position="537"/>
    </location>
</feature>
<dbReference type="InterPro" id="IPR035666">
    <property type="entry name" value="MCO_CuRO_3"/>
</dbReference>
<evidence type="ECO:0000256" key="5">
    <source>
        <dbReference type="SAM" id="MobiDB-lite"/>
    </source>
</evidence>
<name>A0A9W9HVP2_9EURO</name>
<comment type="similarity">
    <text evidence="1">Belongs to the multicopper oxidase family.</text>
</comment>
<dbReference type="OrthoDB" id="2121828at2759"/>
<dbReference type="InterPro" id="IPR002355">
    <property type="entry name" value="Cu_oxidase_Cu_BS"/>
</dbReference>
<feature type="domain" description="Plastocyanin-like" evidence="8">
    <location>
        <begin position="15"/>
        <end position="111"/>
    </location>
</feature>
<dbReference type="InterPro" id="IPR045087">
    <property type="entry name" value="Cu-oxidase_fam"/>
</dbReference>
<protein>
    <submittedName>
        <fullName evidence="9">L-ascorbate oxidase</fullName>
    </submittedName>
</protein>
<feature type="domain" description="Plastocyanin-like" evidence="6">
    <location>
        <begin position="122"/>
        <end position="294"/>
    </location>
</feature>
<dbReference type="PROSITE" id="PS00079">
    <property type="entry name" value="MULTICOPPER_OXIDASE1"/>
    <property type="match status" value="1"/>
</dbReference>
<reference evidence="9" key="2">
    <citation type="journal article" date="2023" name="IMA Fungus">
        <title>Comparative genomic study of the Penicillium genus elucidates a diverse pangenome and 15 lateral gene transfer events.</title>
        <authorList>
            <person name="Petersen C."/>
            <person name="Sorensen T."/>
            <person name="Nielsen M.R."/>
            <person name="Sondergaard T.E."/>
            <person name="Sorensen J.L."/>
            <person name="Fitzpatrick D.A."/>
            <person name="Frisvad J.C."/>
            <person name="Nielsen K.L."/>
        </authorList>
    </citation>
    <scope>NUCLEOTIDE SEQUENCE</scope>
    <source>
        <strain evidence="9">IBT 21917</strain>
    </source>
</reference>
<dbReference type="InterPro" id="IPR011707">
    <property type="entry name" value="Cu-oxidase-like_N"/>
</dbReference>
<dbReference type="PANTHER" id="PTHR11709:SF394">
    <property type="entry name" value="FI03373P-RELATED"/>
    <property type="match status" value="1"/>
</dbReference>
<dbReference type="CDD" id="cd13895">
    <property type="entry name" value="CuRO_3_AAO_like_2"/>
    <property type="match status" value="1"/>
</dbReference>
<dbReference type="Pfam" id="PF00394">
    <property type="entry name" value="Cu-oxidase"/>
    <property type="match status" value="1"/>
</dbReference>
<dbReference type="GO" id="GO:0005507">
    <property type="term" value="F:copper ion binding"/>
    <property type="evidence" value="ECO:0007669"/>
    <property type="project" value="InterPro"/>
</dbReference>
<evidence type="ECO:0000256" key="2">
    <source>
        <dbReference type="ARBA" id="ARBA00022723"/>
    </source>
</evidence>
<dbReference type="InterPro" id="IPR001117">
    <property type="entry name" value="Cu-oxidase_2nd"/>
</dbReference>
<dbReference type="Proteomes" id="UP001146351">
    <property type="component" value="Unassembled WGS sequence"/>
</dbReference>
<keyword evidence="2" id="KW-0479">Metal-binding</keyword>
<dbReference type="PROSITE" id="PS00080">
    <property type="entry name" value="MULTICOPPER_OXIDASE2"/>
    <property type="match status" value="1"/>
</dbReference>
<keyword evidence="3" id="KW-0560">Oxidoreductase</keyword>
<evidence type="ECO:0000259" key="7">
    <source>
        <dbReference type="Pfam" id="PF07731"/>
    </source>
</evidence>
<keyword evidence="4" id="KW-0186">Copper</keyword>
<evidence type="ECO:0000259" key="6">
    <source>
        <dbReference type="Pfam" id="PF00394"/>
    </source>
</evidence>
<dbReference type="InterPro" id="IPR033138">
    <property type="entry name" value="Cu_oxidase_CS"/>
</dbReference>
<evidence type="ECO:0000256" key="3">
    <source>
        <dbReference type="ARBA" id="ARBA00023002"/>
    </source>
</evidence>
<evidence type="ECO:0000313" key="9">
    <source>
        <dbReference type="EMBL" id="KAJ5155839.1"/>
    </source>
</evidence>
<dbReference type="SUPFAM" id="SSF49503">
    <property type="entry name" value="Cupredoxins"/>
    <property type="match status" value="3"/>
</dbReference>
<dbReference type="Gene3D" id="2.60.40.420">
    <property type="entry name" value="Cupredoxins - blue copper proteins"/>
    <property type="match status" value="3"/>
</dbReference>
<proteinExistence type="inferred from homology"/>
<keyword evidence="10" id="KW-1185">Reference proteome</keyword>
<dbReference type="Pfam" id="PF07732">
    <property type="entry name" value="Cu-oxidase_3"/>
    <property type="match status" value="1"/>
</dbReference>
<dbReference type="InterPro" id="IPR008972">
    <property type="entry name" value="Cupredoxin"/>
</dbReference>
<evidence type="ECO:0000256" key="1">
    <source>
        <dbReference type="ARBA" id="ARBA00010609"/>
    </source>
</evidence>
<evidence type="ECO:0000313" key="10">
    <source>
        <dbReference type="Proteomes" id="UP001146351"/>
    </source>
</evidence>
<dbReference type="InterPro" id="IPR011706">
    <property type="entry name" value="Cu-oxidase_C"/>
</dbReference>
<dbReference type="Pfam" id="PF07731">
    <property type="entry name" value="Cu-oxidase_2"/>
    <property type="match status" value="1"/>
</dbReference>
<organism evidence="9 10">
    <name type="scientific">Penicillium capsulatum</name>
    <dbReference type="NCBI Taxonomy" id="69766"/>
    <lineage>
        <taxon>Eukaryota</taxon>
        <taxon>Fungi</taxon>
        <taxon>Dikarya</taxon>
        <taxon>Ascomycota</taxon>
        <taxon>Pezizomycotina</taxon>
        <taxon>Eurotiomycetes</taxon>
        <taxon>Eurotiomycetidae</taxon>
        <taxon>Eurotiales</taxon>
        <taxon>Aspergillaceae</taxon>
        <taxon>Penicillium</taxon>
    </lineage>
</organism>
<dbReference type="NCBIfam" id="TIGR03390">
    <property type="entry name" value="ascorbOXfungal"/>
    <property type="match status" value="1"/>
</dbReference>
<dbReference type="InterPro" id="IPR017762">
    <property type="entry name" value="Multicopper_oxidase_fun"/>
</dbReference>
<evidence type="ECO:0000259" key="8">
    <source>
        <dbReference type="Pfam" id="PF07732"/>
    </source>
</evidence>
<sequence length="578" mass="65359">MVTKNRVDFFVSALGTTPGPTIRLRENKTTWIRVYNDFPTDNLTMHWHGLSQSLAPFSDGTPQASQWPIKAQHYFDYEIHPNVGEAGTYFYHSHVGFQAVSAAGPLIVEEQDGHIPYEYDDERVLFLSEAFNYTDKMVEQGMSIPVANFKWPGEAGSILVNGKSYRSLDGEKTVTSKPYNPESAPLPDEPCEPEIIKVKPNTTYRMRTIGGVALSPLVSGLEEHDNLTVIAADSHYTKPAETNMIQIGSGQRYDFILHTKTERELRDIGKSLFWMQIETRYRRQNNTFYALLSYETDDHSAPKVPDSPPEKRPITIPYSIQDWLEYTLEPIEDNNFPTADQVTRRVVLTSAQLQAKSGSTYWTINNRTWNANDQQRKGRSADMPYLVQIYKDGNRAIPDYDNAVQNHAGWDPQFNVYPARIGEVIDIILVNEPNDQSGGFDTHPWHIHGDHVYDLGSGYGTYDATANEKKLKWHQPVLRDTTFLFKYTAGEDTGAGNAYTSQGWRAWRLRVANAGVWMVHCHTLQHMINGMQSVWVMGNASEVTRNTSPELVTGYLGYGGNAYGNSTSDPLVTHHFSN</sequence>